<feature type="domain" description="Protein kinase" evidence="5">
    <location>
        <begin position="43"/>
        <end position="335"/>
    </location>
</feature>
<dbReference type="InterPro" id="IPR000719">
    <property type="entry name" value="Prot_kinase_dom"/>
</dbReference>
<dbReference type="PANTHER" id="PTHR44329:SF288">
    <property type="entry name" value="MITOGEN-ACTIVATED PROTEIN KINASE KINASE KINASE 20"/>
    <property type="match status" value="1"/>
</dbReference>
<keyword evidence="3" id="KW-0418">Kinase</keyword>
<keyword evidence="7" id="KW-1185">Reference proteome</keyword>
<dbReference type="SMART" id="SM00220">
    <property type="entry name" value="S_TKc"/>
    <property type="match status" value="1"/>
</dbReference>
<dbReference type="Proteomes" id="UP001566132">
    <property type="component" value="Unassembled WGS sequence"/>
</dbReference>
<protein>
    <recommendedName>
        <fullName evidence="5">Protein kinase domain-containing protein</fullName>
    </recommendedName>
</protein>
<dbReference type="AlphaFoldDB" id="A0ABD1EP28"/>
<dbReference type="InterPro" id="IPR051681">
    <property type="entry name" value="Ser/Thr_Kinases-Pseudokinases"/>
</dbReference>
<evidence type="ECO:0000256" key="2">
    <source>
        <dbReference type="ARBA" id="ARBA00022741"/>
    </source>
</evidence>
<evidence type="ECO:0000259" key="5">
    <source>
        <dbReference type="PROSITE" id="PS50011"/>
    </source>
</evidence>
<dbReference type="GO" id="GO:0005524">
    <property type="term" value="F:ATP binding"/>
    <property type="evidence" value="ECO:0007669"/>
    <property type="project" value="UniProtKB-KW"/>
</dbReference>
<keyword evidence="2" id="KW-0547">Nucleotide-binding</keyword>
<evidence type="ECO:0000313" key="7">
    <source>
        <dbReference type="Proteomes" id="UP001566132"/>
    </source>
</evidence>
<evidence type="ECO:0000256" key="4">
    <source>
        <dbReference type="ARBA" id="ARBA00022840"/>
    </source>
</evidence>
<reference evidence="6 7" key="1">
    <citation type="submission" date="2024-05" db="EMBL/GenBank/DDBJ databases">
        <title>Genetic variation in Jamaican populations of the coffee berry borer (Hypothenemus hampei).</title>
        <authorList>
            <person name="Errbii M."/>
            <person name="Myrie A."/>
        </authorList>
    </citation>
    <scope>NUCLEOTIDE SEQUENCE [LARGE SCALE GENOMIC DNA]</scope>
    <source>
        <strain evidence="6">JA-Hopewell-2020-01-JO</strain>
        <tissue evidence="6">Whole body</tissue>
    </source>
</reference>
<dbReference type="EMBL" id="JBDJPC010000006">
    <property type="protein sequence ID" value="KAL1498260.1"/>
    <property type="molecule type" value="Genomic_DNA"/>
</dbReference>
<proteinExistence type="predicted"/>
<dbReference type="Gene3D" id="3.30.200.20">
    <property type="entry name" value="Phosphorylase Kinase, domain 1"/>
    <property type="match status" value="1"/>
</dbReference>
<evidence type="ECO:0000256" key="1">
    <source>
        <dbReference type="ARBA" id="ARBA00022679"/>
    </source>
</evidence>
<dbReference type="PROSITE" id="PS50011">
    <property type="entry name" value="PROTEIN_KINASE_DOM"/>
    <property type="match status" value="1"/>
</dbReference>
<keyword evidence="1" id="KW-0808">Transferase</keyword>
<gene>
    <name evidence="6" type="ORF">ABEB36_009086</name>
</gene>
<dbReference type="SUPFAM" id="SSF56112">
    <property type="entry name" value="Protein kinase-like (PK-like)"/>
    <property type="match status" value="1"/>
</dbReference>
<sequence>MGPCYSQENMNTNKNVSENLQIEFCTPRKPSVQHLNKIKIPPSPFMKKIGYGTGIAVYELQRSPALNKLRSPWAVKKLIKRNRDNPLIKERLKQEADILRNLVHPNIVGFRVYLEGKDGNNLLAMEECDKCLGELIEDRNDMDRGPFTPDIIVKVASDVANALSYLHNTVLLMHCDLKSYNVLIKGDFQICKLCDFGVCLPVTKDGIIDTEKAPGAEYVGTQSWCAPEILGYPQDITTQADIYSFGLIIWEMIALSPPVTEDVAECISNCANLDPDTLDDLLEKMSSRERPPIPENLKLGKEYNWILEIYYCCTRKIKTERPTAIQLTEILQEILKDKQ</sequence>
<dbReference type="PROSITE" id="PS00108">
    <property type="entry name" value="PROTEIN_KINASE_ST"/>
    <property type="match status" value="1"/>
</dbReference>
<dbReference type="PANTHER" id="PTHR44329">
    <property type="entry name" value="SERINE/THREONINE-PROTEIN KINASE TNNI3K-RELATED"/>
    <property type="match status" value="1"/>
</dbReference>
<evidence type="ECO:0000256" key="3">
    <source>
        <dbReference type="ARBA" id="ARBA00022777"/>
    </source>
</evidence>
<name>A0ABD1EP28_HYPHA</name>
<dbReference type="InterPro" id="IPR011009">
    <property type="entry name" value="Kinase-like_dom_sf"/>
</dbReference>
<accession>A0ABD1EP28</accession>
<dbReference type="InterPro" id="IPR008271">
    <property type="entry name" value="Ser/Thr_kinase_AS"/>
</dbReference>
<dbReference type="GO" id="GO:0016301">
    <property type="term" value="F:kinase activity"/>
    <property type="evidence" value="ECO:0007669"/>
    <property type="project" value="UniProtKB-KW"/>
</dbReference>
<comment type="caution">
    <text evidence="6">The sequence shown here is derived from an EMBL/GenBank/DDBJ whole genome shotgun (WGS) entry which is preliminary data.</text>
</comment>
<organism evidence="6 7">
    <name type="scientific">Hypothenemus hampei</name>
    <name type="common">Coffee berry borer</name>
    <dbReference type="NCBI Taxonomy" id="57062"/>
    <lineage>
        <taxon>Eukaryota</taxon>
        <taxon>Metazoa</taxon>
        <taxon>Ecdysozoa</taxon>
        <taxon>Arthropoda</taxon>
        <taxon>Hexapoda</taxon>
        <taxon>Insecta</taxon>
        <taxon>Pterygota</taxon>
        <taxon>Neoptera</taxon>
        <taxon>Endopterygota</taxon>
        <taxon>Coleoptera</taxon>
        <taxon>Polyphaga</taxon>
        <taxon>Cucujiformia</taxon>
        <taxon>Curculionidae</taxon>
        <taxon>Scolytinae</taxon>
        <taxon>Hypothenemus</taxon>
    </lineage>
</organism>
<evidence type="ECO:0000313" key="6">
    <source>
        <dbReference type="EMBL" id="KAL1498260.1"/>
    </source>
</evidence>
<dbReference type="Gene3D" id="1.10.510.10">
    <property type="entry name" value="Transferase(Phosphotransferase) domain 1"/>
    <property type="match status" value="1"/>
</dbReference>
<keyword evidence="4" id="KW-0067">ATP-binding</keyword>
<dbReference type="Pfam" id="PF00069">
    <property type="entry name" value="Pkinase"/>
    <property type="match status" value="1"/>
</dbReference>